<dbReference type="PANTHER" id="PTHR21329:SF3">
    <property type="entry name" value="PHOSPHATIDYLINOSITOL N-ACETYLGLUCOSAMINYLTRANSFERASE SUBUNIT Q"/>
    <property type="match status" value="1"/>
</dbReference>
<feature type="transmembrane region" description="Helical" evidence="1">
    <location>
        <begin position="319"/>
        <end position="347"/>
    </location>
</feature>
<dbReference type="InterPro" id="IPR007720">
    <property type="entry name" value="PigQ/GPI1"/>
</dbReference>
<evidence type="ECO:0000313" key="2">
    <source>
        <dbReference type="EMBL" id="OXU20524.1"/>
    </source>
</evidence>
<dbReference type="GO" id="GO:0016020">
    <property type="term" value="C:membrane"/>
    <property type="evidence" value="ECO:0007669"/>
    <property type="project" value="InterPro"/>
</dbReference>
<keyword evidence="1" id="KW-0812">Transmembrane</keyword>
<dbReference type="GO" id="GO:0005783">
    <property type="term" value="C:endoplasmic reticulum"/>
    <property type="evidence" value="ECO:0007669"/>
    <property type="project" value="TreeGrafter"/>
</dbReference>
<evidence type="ECO:0000256" key="1">
    <source>
        <dbReference type="SAM" id="Phobius"/>
    </source>
</evidence>
<proteinExistence type="predicted"/>
<feature type="transmembrane region" description="Helical" evidence="1">
    <location>
        <begin position="397"/>
        <end position="417"/>
    </location>
</feature>
<protein>
    <recommendedName>
        <fullName evidence="4">Phosphatidylinositol N-acetylglucosaminyltransferase subunit Q</fullName>
    </recommendedName>
</protein>
<comment type="caution">
    <text evidence="2">The sequence shown here is derived from an EMBL/GenBank/DDBJ whole genome shotgun (WGS) entry which is preliminary data.</text>
</comment>
<organism evidence="2 3">
    <name type="scientific">Trichomalopsis sarcophagae</name>
    <dbReference type="NCBI Taxonomy" id="543379"/>
    <lineage>
        <taxon>Eukaryota</taxon>
        <taxon>Metazoa</taxon>
        <taxon>Ecdysozoa</taxon>
        <taxon>Arthropoda</taxon>
        <taxon>Hexapoda</taxon>
        <taxon>Insecta</taxon>
        <taxon>Pterygota</taxon>
        <taxon>Neoptera</taxon>
        <taxon>Endopterygota</taxon>
        <taxon>Hymenoptera</taxon>
        <taxon>Apocrita</taxon>
        <taxon>Proctotrupomorpha</taxon>
        <taxon>Chalcidoidea</taxon>
        <taxon>Pteromalidae</taxon>
        <taxon>Pteromalinae</taxon>
        <taxon>Trichomalopsis</taxon>
    </lineage>
</organism>
<evidence type="ECO:0000313" key="3">
    <source>
        <dbReference type="Proteomes" id="UP000215335"/>
    </source>
</evidence>
<dbReference type="Pfam" id="PF05024">
    <property type="entry name" value="Gpi1"/>
    <property type="match status" value="1"/>
</dbReference>
<sequence>MKSLLVFIPERFCTEKPGCMYGNVLYEPNEDISKFYILGLTESVQSITRASNDLVPLGYFYGAEKKIEYWEKKLPNWIELYLSPQSSSNYEYCMRNVMLKNQKLALLDCHTVVILYEEHCLLRAELYSEKTPMDHFSELRTILAKESTRKSQDKLKNVCVDHMRETIFNVLILSFLYPTTWLCKITNALNPILKYSSLGLHLTAWFHNAKWTLSTLSLSKRFTLKTTNYILAMAVDMVLGLLLLKLLLHFLGDSSPSDVLLFHAEKVVESLKGLVNWLMGSPAGLKLNRSFNNVLGKFFLYHIHLWWAFLVVSKPLMELAFGVLLFFGRLGVTFQISIVADLLALISFHTYCIYIYAARLFNIQIRGLTALFRLFLGKKKNPLRKRVDSCRYQPDQLFVGTLLFTILLFLMPTTWLYYIVFTVLRIIMIGLGGFLTRLKFYLQIMPIYAYFRWLFRTVDATGSIGIKLLNREVKGPIMLRTKAIIAPWSETWRKSIPDTINIHPPIEWSKIASSIFWGQLLYPF</sequence>
<keyword evidence="3" id="KW-1185">Reference proteome</keyword>
<dbReference type="AlphaFoldDB" id="A0A232EQ93"/>
<keyword evidence="1" id="KW-0472">Membrane</keyword>
<dbReference type="GO" id="GO:0006506">
    <property type="term" value="P:GPI anchor biosynthetic process"/>
    <property type="evidence" value="ECO:0007669"/>
    <property type="project" value="InterPro"/>
</dbReference>
<name>A0A232EQ93_9HYME</name>
<dbReference type="STRING" id="543379.A0A232EQ93"/>
<feature type="transmembrane region" description="Helical" evidence="1">
    <location>
        <begin position="229"/>
        <end position="251"/>
    </location>
</feature>
<feature type="transmembrane region" description="Helical" evidence="1">
    <location>
        <begin position="423"/>
        <end position="442"/>
    </location>
</feature>
<reference evidence="2 3" key="1">
    <citation type="journal article" date="2017" name="Curr. Biol.">
        <title>The Evolution of Venom by Co-option of Single-Copy Genes.</title>
        <authorList>
            <person name="Martinson E.O."/>
            <person name="Mrinalini"/>
            <person name="Kelkar Y.D."/>
            <person name="Chang C.H."/>
            <person name="Werren J.H."/>
        </authorList>
    </citation>
    <scope>NUCLEOTIDE SEQUENCE [LARGE SCALE GENOMIC DNA]</scope>
    <source>
        <strain evidence="2 3">Alberta</strain>
        <tissue evidence="2">Whole body</tissue>
    </source>
</reference>
<accession>A0A232EQ93</accession>
<feature type="transmembrane region" description="Helical" evidence="1">
    <location>
        <begin position="353"/>
        <end position="376"/>
    </location>
</feature>
<evidence type="ECO:0008006" key="4">
    <source>
        <dbReference type="Google" id="ProtNLM"/>
    </source>
</evidence>
<dbReference type="PANTHER" id="PTHR21329">
    <property type="entry name" value="PHOSPHATIDYLINOSITOL N-ACETYLGLUCOSAMINYLTRANSFERASE SUBUNIT Q-RELATED"/>
    <property type="match status" value="1"/>
</dbReference>
<keyword evidence="1" id="KW-1133">Transmembrane helix</keyword>
<dbReference type="EMBL" id="NNAY01002812">
    <property type="protein sequence ID" value="OXU20524.1"/>
    <property type="molecule type" value="Genomic_DNA"/>
</dbReference>
<gene>
    <name evidence="2" type="ORF">TSAR_015775</name>
</gene>
<dbReference type="Proteomes" id="UP000215335">
    <property type="component" value="Unassembled WGS sequence"/>
</dbReference>
<dbReference type="OrthoDB" id="70250at2759"/>